<dbReference type="PANTHER" id="PTHR47331:SF1">
    <property type="entry name" value="GAG-LIKE PROTEIN"/>
    <property type="match status" value="1"/>
</dbReference>
<organism evidence="2 3">
    <name type="scientific">Araneus ventricosus</name>
    <name type="common">Orbweaver spider</name>
    <name type="synonym">Epeira ventricosa</name>
    <dbReference type="NCBI Taxonomy" id="182803"/>
    <lineage>
        <taxon>Eukaryota</taxon>
        <taxon>Metazoa</taxon>
        <taxon>Ecdysozoa</taxon>
        <taxon>Arthropoda</taxon>
        <taxon>Chelicerata</taxon>
        <taxon>Arachnida</taxon>
        <taxon>Araneae</taxon>
        <taxon>Araneomorphae</taxon>
        <taxon>Entelegynae</taxon>
        <taxon>Araneoidea</taxon>
        <taxon>Araneidae</taxon>
        <taxon>Araneus</taxon>
    </lineage>
</organism>
<dbReference type="PANTHER" id="PTHR47331">
    <property type="entry name" value="PHD-TYPE DOMAIN-CONTAINING PROTEIN"/>
    <property type="match status" value="1"/>
</dbReference>
<evidence type="ECO:0008006" key="4">
    <source>
        <dbReference type="Google" id="ProtNLM"/>
    </source>
</evidence>
<keyword evidence="3" id="KW-1185">Reference proteome</keyword>
<feature type="region of interest" description="Disordered" evidence="1">
    <location>
        <begin position="1"/>
        <end position="21"/>
    </location>
</feature>
<comment type="caution">
    <text evidence="2">The sequence shown here is derived from an EMBL/GenBank/DDBJ whole genome shotgun (WGS) entry which is preliminary data.</text>
</comment>
<dbReference type="EMBL" id="BGPR01004664">
    <property type="protein sequence ID" value="GBN01977.1"/>
    <property type="molecule type" value="Genomic_DNA"/>
</dbReference>
<evidence type="ECO:0000256" key="1">
    <source>
        <dbReference type="SAM" id="MobiDB-lite"/>
    </source>
</evidence>
<dbReference type="InterPro" id="IPR043502">
    <property type="entry name" value="DNA/RNA_pol_sf"/>
</dbReference>
<dbReference type="Proteomes" id="UP000499080">
    <property type="component" value="Unassembled WGS sequence"/>
</dbReference>
<reference evidence="2 3" key="1">
    <citation type="journal article" date="2019" name="Sci. Rep.">
        <title>Orb-weaving spider Araneus ventricosus genome elucidates the spidroin gene catalogue.</title>
        <authorList>
            <person name="Kono N."/>
            <person name="Nakamura H."/>
            <person name="Ohtoshi R."/>
            <person name="Moran D.A.P."/>
            <person name="Shinohara A."/>
            <person name="Yoshida Y."/>
            <person name="Fujiwara M."/>
            <person name="Mori M."/>
            <person name="Tomita M."/>
            <person name="Arakawa K."/>
        </authorList>
    </citation>
    <scope>NUCLEOTIDE SEQUENCE [LARGE SCALE GENOMIC DNA]</scope>
</reference>
<gene>
    <name evidence="2" type="ORF">AVEN_166591_1</name>
</gene>
<dbReference type="OrthoDB" id="6435878at2759"/>
<sequence>MCEAVESLKHEPKKPEEKEAANEINMSSISLGPKMFLQTLKKLLHENLYDAYEEIFLEWLHEGIIEEVPVNEITLSGNYLPHRPILKESNTTSIWPVFYASALMKEHPPLNESLHSGPNLIEVIPDILLRFKEKKIVVSADIRKAFLQISIYKEDRDFYGGKIKISRNTKFFVMPEWSLKFTSNAFPQAYAKNT</sequence>
<name>A0A4Y2KK74_ARAVE</name>
<evidence type="ECO:0000313" key="3">
    <source>
        <dbReference type="Proteomes" id="UP000499080"/>
    </source>
</evidence>
<proteinExistence type="predicted"/>
<evidence type="ECO:0000313" key="2">
    <source>
        <dbReference type="EMBL" id="GBN01977.1"/>
    </source>
</evidence>
<dbReference type="AlphaFoldDB" id="A0A4Y2KK74"/>
<dbReference type="SUPFAM" id="SSF56672">
    <property type="entry name" value="DNA/RNA polymerases"/>
    <property type="match status" value="1"/>
</dbReference>
<dbReference type="GO" id="GO:0071897">
    <property type="term" value="P:DNA biosynthetic process"/>
    <property type="evidence" value="ECO:0007669"/>
    <property type="project" value="UniProtKB-ARBA"/>
</dbReference>
<protein>
    <recommendedName>
        <fullName evidence="4">Reverse transcriptase domain-containing protein</fullName>
    </recommendedName>
</protein>
<accession>A0A4Y2KK74</accession>